<organism evidence="2 3">
    <name type="scientific">Shouchella lehensis G1</name>
    <dbReference type="NCBI Taxonomy" id="1246626"/>
    <lineage>
        <taxon>Bacteria</taxon>
        <taxon>Bacillati</taxon>
        <taxon>Bacillota</taxon>
        <taxon>Bacilli</taxon>
        <taxon>Bacillales</taxon>
        <taxon>Bacillaceae</taxon>
        <taxon>Shouchella</taxon>
    </lineage>
</organism>
<keyword evidence="1" id="KW-0472">Membrane</keyword>
<dbReference type="HOGENOM" id="CLU_2420864_0_0_9"/>
<dbReference type="STRING" id="1246626.BleG1_0448"/>
<accession>A0A060LP09</accession>
<keyword evidence="1" id="KW-0812">Transmembrane</keyword>
<evidence type="ECO:0000313" key="2">
    <source>
        <dbReference type="EMBL" id="AIC93056.1"/>
    </source>
</evidence>
<evidence type="ECO:0000256" key="1">
    <source>
        <dbReference type="SAM" id="Phobius"/>
    </source>
</evidence>
<feature type="transmembrane region" description="Helical" evidence="1">
    <location>
        <begin position="65"/>
        <end position="87"/>
    </location>
</feature>
<name>A0A060LP09_9BACI</name>
<proteinExistence type="predicted"/>
<dbReference type="EMBL" id="CP003923">
    <property type="protein sequence ID" value="AIC93056.1"/>
    <property type="molecule type" value="Genomic_DNA"/>
</dbReference>
<keyword evidence="3" id="KW-1185">Reference proteome</keyword>
<feature type="transmembrane region" description="Helical" evidence="1">
    <location>
        <begin position="10"/>
        <end position="27"/>
    </location>
</feature>
<dbReference type="AlphaFoldDB" id="A0A060LP09"/>
<protein>
    <submittedName>
        <fullName evidence="2">Uncharacterized protein</fullName>
    </submittedName>
</protein>
<dbReference type="Proteomes" id="UP000027142">
    <property type="component" value="Chromosome"/>
</dbReference>
<gene>
    <name evidence="2" type="ORF">BleG1_0448</name>
</gene>
<reference evidence="2 3" key="1">
    <citation type="journal article" date="2014" name="Gene">
        <title>A comparative genomic analysis of the alkalitolerant soil bacterium Bacillus lehensis G1.</title>
        <authorList>
            <person name="Noor Y.M."/>
            <person name="Samsulrizal N.H."/>
            <person name="Jema'on N.A."/>
            <person name="Low K.O."/>
            <person name="Ramli A.N."/>
            <person name="Alias N.I."/>
            <person name="Damis S.I."/>
            <person name="Fuzi S.F."/>
            <person name="Isa M.N."/>
            <person name="Murad A.M."/>
            <person name="Raih M.F."/>
            <person name="Bakar F.D."/>
            <person name="Najimudin N."/>
            <person name="Mahadi N.M."/>
            <person name="Illias R.M."/>
        </authorList>
    </citation>
    <scope>NUCLEOTIDE SEQUENCE [LARGE SCALE GENOMIC DNA]</scope>
    <source>
        <strain evidence="2 3">G1</strain>
    </source>
</reference>
<keyword evidence="1" id="KW-1133">Transmembrane helix</keyword>
<dbReference type="OrthoDB" id="9869864at2"/>
<dbReference type="RefSeq" id="WP_038476700.1">
    <property type="nucleotide sequence ID" value="NZ_CP003923.1"/>
</dbReference>
<sequence>MKKDTFIRDIFEYGLTLLGVNILFILTETLNLNRSFNTDGQGNWSIFGFSLQDFFTENFAFYETWVFNMILVFMVVACLFMIIFRAIRRGM</sequence>
<evidence type="ECO:0000313" key="3">
    <source>
        <dbReference type="Proteomes" id="UP000027142"/>
    </source>
</evidence>
<dbReference type="KEGG" id="ble:BleG1_0448"/>